<organism evidence="1 2">
    <name type="scientific">Artomyces pyxidatus</name>
    <dbReference type="NCBI Taxonomy" id="48021"/>
    <lineage>
        <taxon>Eukaryota</taxon>
        <taxon>Fungi</taxon>
        <taxon>Dikarya</taxon>
        <taxon>Basidiomycota</taxon>
        <taxon>Agaricomycotina</taxon>
        <taxon>Agaricomycetes</taxon>
        <taxon>Russulales</taxon>
        <taxon>Auriscalpiaceae</taxon>
        <taxon>Artomyces</taxon>
    </lineage>
</organism>
<reference evidence="1" key="1">
    <citation type="submission" date="2021-03" db="EMBL/GenBank/DDBJ databases">
        <authorList>
            <consortium name="DOE Joint Genome Institute"/>
            <person name="Ahrendt S."/>
            <person name="Looney B.P."/>
            <person name="Miyauchi S."/>
            <person name="Morin E."/>
            <person name="Drula E."/>
            <person name="Courty P.E."/>
            <person name="Chicoki N."/>
            <person name="Fauchery L."/>
            <person name="Kohler A."/>
            <person name="Kuo A."/>
            <person name="Labutti K."/>
            <person name="Pangilinan J."/>
            <person name="Lipzen A."/>
            <person name="Riley R."/>
            <person name="Andreopoulos W."/>
            <person name="He G."/>
            <person name="Johnson J."/>
            <person name="Barry K.W."/>
            <person name="Grigoriev I.V."/>
            <person name="Nagy L."/>
            <person name="Hibbett D."/>
            <person name="Henrissat B."/>
            <person name="Matheny P.B."/>
            <person name="Labbe J."/>
            <person name="Martin F."/>
        </authorList>
    </citation>
    <scope>NUCLEOTIDE SEQUENCE</scope>
    <source>
        <strain evidence="1">HHB10654</strain>
    </source>
</reference>
<name>A0ACB8SPX7_9AGAM</name>
<evidence type="ECO:0000313" key="2">
    <source>
        <dbReference type="Proteomes" id="UP000814140"/>
    </source>
</evidence>
<evidence type="ECO:0000313" key="1">
    <source>
        <dbReference type="EMBL" id="KAI0058424.1"/>
    </source>
</evidence>
<keyword evidence="2" id="KW-1185">Reference proteome</keyword>
<accession>A0ACB8SPX7</accession>
<proteinExistence type="predicted"/>
<comment type="caution">
    <text evidence="1">The sequence shown here is derived from an EMBL/GenBank/DDBJ whole genome shotgun (WGS) entry which is preliminary data.</text>
</comment>
<protein>
    <submittedName>
        <fullName evidence="1">Uncharacterized protein</fullName>
    </submittedName>
</protein>
<dbReference type="Proteomes" id="UP000814140">
    <property type="component" value="Unassembled WGS sequence"/>
</dbReference>
<sequence length="308" mass="34361">MSANPDDNDSSSPSGSHSHPQNGQRPPQPPPPPRPILPSIKLSIPRKGHLSSATSERCFTYCTQTHRGRAERREPHCRTFCIRRIFAHEVNRTLADAGFHPFLPPPATTSVPIDIPLSPEADTSAAEFFAGQTPPEGQSNPETGAKRAHWREGYYLWLSQTRLGAFEHMTHMKRDLEEQHAYEQGKAAWERAIREGREREFLADVNGRLVGDAWRDEVYADILTPPSTNLLIPLSTPAPQLQQLLGKYLAPTQRLLTLTQTSFTSGAQAVLLERMQNAVMTAAPFTLAGTVSKKMWRLLWGEGDGEER</sequence>
<reference evidence="1" key="2">
    <citation type="journal article" date="2022" name="New Phytol.">
        <title>Evolutionary transition to the ectomycorrhizal habit in the genomes of a hyperdiverse lineage of mushroom-forming fungi.</title>
        <authorList>
            <person name="Looney B."/>
            <person name="Miyauchi S."/>
            <person name="Morin E."/>
            <person name="Drula E."/>
            <person name="Courty P.E."/>
            <person name="Kohler A."/>
            <person name="Kuo A."/>
            <person name="LaButti K."/>
            <person name="Pangilinan J."/>
            <person name="Lipzen A."/>
            <person name="Riley R."/>
            <person name="Andreopoulos W."/>
            <person name="He G."/>
            <person name="Johnson J."/>
            <person name="Nolan M."/>
            <person name="Tritt A."/>
            <person name="Barry K.W."/>
            <person name="Grigoriev I.V."/>
            <person name="Nagy L.G."/>
            <person name="Hibbett D."/>
            <person name="Henrissat B."/>
            <person name="Matheny P.B."/>
            <person name="Labbe J."/>
            <person name="Martin F.M."/>
        </authorList>
    </citation>
    <scope>NUCLEOTIDE SEQUENCE</scope>
    <source>
        <strain evidence="1">HHB10654</strain>
    </source>
</reference>
<dbReference type="EMBL" id="MU277235">
    <property type="protein sequence ID" value="KAI0058424.1"/>
    <property type="molecule type" value="Genomic_DNA"/>
</dbReference>
<gene>
    <name evidence="1" type="ORF">BV25DRAFT_1830074</name>
</gene>